<keyword evidence="5 7" id="KW-0472">Membrane</keyword>
<dbReference type="OrthoDB" id="6612291at2759"/>
<feature type="transmembrane region" description="Helical" evidence="7">
    <location>
        <begin position="230"/>
        <end position="247"/>
    </location>
</feature>
<dbReference type="SUPFAM" id="SSF103473">
    <property type="entry name" value="MFS general substrate transporter"/>
    <property type="match status" value="1"/>
</dbReference>
<name>R8B9Y0_PHAM7</name>
<dbReference type="Proteomes" id="UP000014074">
    <property type="component" value="Unassembled WGS sequence"/>
</dbReference>
<feature type="transmembrane region" description="Helical" evidence="7">
    <location>
        <begin position="57"/>
        <end position="76"/>
    </location>
</feature>
<dbReference type="PANTHER" id="PTHR48022">
    <property type="entry name" value="PLASTIDIC GLUCOSE TRANSPORTER 4"/>
    <property type="match status" value="1"/>
</dbReference>
<reference evidence="10" key="1">
    <citation type="journal article" date="2013" name="Genome Announc.">
        <title>Draft genome sequence of the ascomycete Phaeoacremonium aleophilum strain UCR-PA7, a causal agent of the esca disease complex in grapevines.</title>
        <authorList>
            <person name="Blanco-Ulate B."/>
            <person name="Rolshausen P."/>
            <person name="Cantu D."/>
        </authorList>
    </citation>
    <scope>NUCLEOTIDE SEQUENCE [LARGE SCALE GENOMIC DNA]</scope>
    <source>
        <strain evidence="10">UCR-PA7</strain>
    </source>
</reference>
<protein>
    <submittedName>
        <fullName evidence="9">Putative sugar transporter protein</fullName>
    </submittedName>
</protein>
<proteinExistence type="inferred from homology"/>
<evidence type="ECO:0000256" key="5">
    <source>
        <dbReference type="ARBA" id="ARBA00023136"/>
    </source>
</evidence>
<dbReference type="GO" id="GO:0005351">
    <property type="term" value="F:carbohydrate:proton symporter activity"/>
    <property type="evidence" value="ECO:0007669"/>
    <property type="project" value="TreeGrafter"/>
</dbReference>
<gene>
    <name evidence="9" type="ORF">UCRPA7_8417</name>
</gene>
<feature type="transmembrane region" description="Helical" evidence="7">
    <location>
        <begin position="137"/>
        <end position="155"/>
    </location>
</feature>
<dbReference type="InterPro" id="IPR020846">
    <property type="entry name" value="MFS_dom"/>
</dbReference>
<organism evidence="9 10">
    <name type="scientific">Phaeoacremonium minimum (strain UCR-PA7)</name>
    <name type="common">Esca disease fungus</name>
    <name type="synonym">Togninia minima</name>
    <dbReference type="NCBI Taxonomy" id="1286976"/>
    <lineage>
        <taxon>Eukaryota</taxon>
        <taxon>Fungi</taxon>
        <taxon>Dikarya</taxon>
        <taxon>Ascomycota</taxon>
        <taxon>Pezizomycotina</taxon>
        <taxon>Sordariomycetes</taxon>
        <taxon>Sordariomycetidae</taxon>
        <taxon>Togniniales</taxon>
        <taxon>Togniniaceae</taxon>
        <taxon>Phaeoacremonium</taxon>
    </lineage>
</organism>
<dbReference type="AlphaFoldDB" id="R8B9Y0"/>
<feature type="region of interest" description="Disordered" evidence="6">
    <location>
        <begin position="1"/>
        <end position="37"/>
    </location>
</feature>
<feature type="domain" description="Major facilitator superfamily (MFS) profile" evidence="8">
    <location>
        <begin position="61"/>
        <end position="326"/>
    </location>
</feature>
<evidence type="ECO:0000313" key="9">
    <source>
        <dbReference type="EMBL" id="EON96120.1"/>
    </source>
</evidence>
<dbReference type="InterPro" id="IPR005829">
    <property type="entry name" value="Sugar_transporter_CS"/>
</dbReference>
<keyword evidence="9" id="KW-0762">Sugar transport</keyword>
<dbReference type="HOGENOM" id="CLU_853067_0_0_1"/>
<dbReference type="KEGG" id="tmn:UCRPA7_8417"/>
<dbReference type="EMBL" id="KB933360">
    <property type="protein sequence ID" value="EON96120.1"/>
    <property type="molecule type" value="Genomic_DNA"/>
</dbReference>
<sequence length="326" mass="36110">MTATHFPEDKSVTVHVDNPGSDMDNRDKVDSTPESVHNELPPVEHLSLIQCLRKYKVASFMCVLAAVGALSDGYQVQMSGSIVALDGFINTFGDLQDDGTYVVDPQYLALWGSLKNVAAMFGAAIGSYPADKLGRRWMILLVQIIMIGACILEQLSTHWTHWLGARLLDGFSIGLAQCCINVYISEMAPTGGRGALMSLVQLFYSIGQFLSSISLNIVSQDKPKNWRHAVLSQFALCGVALIAWVFLPESARWHCAQGRELPCKKILTRVNGKVPGYDVDMEYKRMHLEIENAKIESTIHGGGSYLDVFRGTNRVRFIHDCMSTYD</sequence>
<evidence type="ECO:0000259" key="8">
    <source>
        <dbReference type="PROSITE" id="PS50850"/>
    </source>
</evidence>
<evidence type="ECO:0000256" key="7">
    <source>
        <dbReference type="SAM" id="Phobius"/>
    </source>
</evidence>
<dbReference type="GeneID" id="19329265"/>
<evidence type="ECO:0000256" key="2">
    <source>
        <dbReference type="ARBA" id="ARBA00010992"/>
    </source>
</evidence>
<accession>R8B9Y0</accession>
<keyword evidence="10" id="KW-1185">Reference proteome</keyword>
<dbReference type="Gene3D" id="1.20.1250.20">
    <property type="entry name" value="MFS general substrate transporter like domains"/>
    <property type="match status" value="1"/>
</dbReference>
<comment type="subcellular location">
    <subcellularLocation>
        <location evidence="1">Membrane</location>
        <topology evidence="1">Multi-pass membrane protein</topology>
    </subcellularLocation>
</comment>
<dbReference type="InterPro" id="IPR005828">
    <property type="entry name" value="MFS_sugar_transport-like"/>
</dbReference>
<keyword evidence="3 7" id="KW-0812">Transmembrane</keyword>
<feature type="transmembrane region" description="Helical" evidence="7">
    <location>
        <begin position="196"/>
        <end position="218"/>
    </location>
</feature>
<evidence type="ECO:0000313" key="10">
    <source>
        <dbReference type="Proteomes" id="UP000014074"/>
    </source>
</evidence>
<dbReference type="RefSeq" id="XP_007919121.1">
    <property type="nucleotide sequence ID" value="XM_007920930.1"/>
</dbReference>
<dbReference type="GO" id="GO:0016020">
    <property type="term" value="C:membrane"/>
    <property type="evidence" value="ECO:0007669"/>
    <property type="project" value="UniProtKB-SubCell"/>
</dbReference>
<dbReference type="InterPro" id="IPR050360">
    <property type="entry name" value="MFS_Sugar_Transporters"/>
</dbReference>
<dbReference type="PROSITE" id="PS50850">
    <property type="entry name" value="MFS"/>
    <property type="match status" value="1"/>
</dbReference>
<keyword evidence="9" id="KW-0813">Transport</keyword>
<comment type="similarity">
    <text evidence="2">Belongs to the major facilitator superfamily. Sugar transporter (TC 2.A.1.1) family.</text>
</comment>
<feature type="compositionally biased region" description="Basic and acidic residues" evidence="6">
    <location>
        <begin position="1"/>
        <end position="12"/>
    </location>
</feature>
<dbReference type="InterPro" id="IPR036259">
    <property type="entry name" value="MFS_trans_sf"/>
</dbReference>
<evidence type="ECO:0000256" key="4">
    <source>
        <dbReference type="ARBA" id="ARBA00022989"/>
    </source>
</evidence>
<evidence type="ECO:0000256" key="3">
    <source>
        <dbReference type="ARBA" id="ARBA00022692"/>
    </source>
</evidence>
<dbReference type="PROSITE" id="PS00217">
    <property type="entry name" value="SUGAR_TRANSPORT_2"/>
    <property type="match status" value="1"/>
</dbReference>
<evidence type="ECO:0000256" key="6">
    <source>
        <dbReference type="SAM" id="MobiDB-lite"/>
    </source>
</evidence>
<dbReference type="PANTHER" id="PTHR48022:SF68">
    <property type="entry name" value="MAJOR FACILITATOR SUPERFAMILY (MFS) PROFILE DOMAIN-CONTAINING PROTEIN-RELATED"/>
    <property type="match status" value="1"/>
</dbReference>
<evidence type="ECO:0000256" key="1">
    <source>
        <dbReference type="ARBA" id="ARBA00004141"/>
    </source>
</evidence>
<dbReference type="eggNOG" id="KOG0254">
    <property type="taxonomic scope" value="Eukaryota"/>
</dbReference>
<keyword evidence="4 7" id="KW-1133">Transmembrane helix</keyword>
<dbReference type="Pfam" id="PF00083">
    <property type="entry name" value="Sugar_tr"/>
    <property type="match status" value="1"/>
</dbReference>